<dbReference type="GO" id="GO:0005886">
    <property type="term" value="C:plasma membrane"/>
    <property type="evidence" value="ECO:0007669"/>
    <property type="project" value="UniProtKB-SubCell"/>
</dbReference>
<name>A0AAN9TQD3_9HEMI</name>
<feature type="transmembrane region" description="Helical" evidence="12">
    <location>
        <begin position="302"/>
        <end position="326"/>
    </location>
</feature>
<dbReference type="FunFam" id="1.20.1070.10:FF:000233">
    <property type="entry name" value="CLUMA_CG012980, isoform A"/>
    <property type="match status" value="1"/>
</dbReference>
<keyword evidence="10" id="KW-0807">Transducer</keyword>
<keyword evidence="9" id="KW-0675">Receptor</keyword>
<comment type="similarity">
    <text evidence="2">Belongs to the G-protein coupled receptor 1 family.</text>
</comment>
<dbReference type="Proteomes" id="UP001367676">
    <property type="component" value="Unassembled WGS sequence"/>
</dbReference>
<dbReference type="PANTHER" id="PTHR24248">
    <property type="entry name" value="ADRENERGIC RECEPTOR-RELATED G-PROTEIN COUPLED RECEPTOR"/>
    <property type="match status" value="1"/>
</dbReference>
<evidence type="ECO:0000313" key="15">
    <source>
        <dbReference type="Proteomes" id="UP001367676"/>
    </source>
</evidence>
<evidence type="ECO:0000313" key="14">
    <source>
        <dbReference type="EMBL" id="KAK7603270.1"/>
    </source>
</evidence>
<reference evidence="14 15" key="1">
    <citation type="submission" date="2024-03" db="EMBL/GenBank/DDBJ databases">
        <title>Adaptation during the transition from Ophiocordyceps entomopathogen to insect associate is accompanied by gene loss and intensified selection.</title>
        <authorList>
            <person name="Ward C.M."/>
            <person name="Onetto C.A."/>
            <person name="Borneman A.R."/>
        </authorList>
    </citation>
    <scope>NUCLEOTIDE SEQUENCE [LARGE SCALE GENOMIC DNA]</scope>
    <source>
        <strain evidence="14">AWRI1</strain>
        <tissue evidence="14">Single Adult Female</tissue>
    </source>
</reference>
<keyword evidence="4 12" id="KW-0812">Transmembrane</keyword>
<dbReference type="InterPro" id="IPR001671">
    <property type="entry name" value="Melcrt_ACTH_rcpt"/>
</dbReference>
<dbReference type="AlphaFoldDB" id="A0AAN9TQD3"/>
<dbReference type="GO" id="GO:0004977">
    <property type="term" value="F:melanocortin receptor activity"/>
    <property type="evidence" value="ECO:0007669"/>
    <property type="project" value="InterPro"/>
</dbReference>
<evidence type="ECO:0000256" key="2">
    <source>
        <dbReference type="ARBA" id="ARBA00010663"/>
    </source>
</evidence>
<comment type="caution">
    <text evidence="14">The sequence shown here is derived from an EMBL/GenBank/DDBJ whole genome shotgun (WGS) entry which is preliminary data.</text>
</comment>
<evidence type="ECO:0000256" key="6">
    <source>
        <dbReference type="ARBA" id="ARBA00023040"/>
    </source>
</evidence>
<feature type="domain" description="G-protein coupled receptors family 1 profile" evidence="13">
    <location>
        <begin position="241"/>
        <end position="323"/>
    </location>
</feature>
<dbReference type="PRINTS" id="PR00534">
    <property type="entry name" value="MCRFAMILY"/>
</dbReference>
<dbReference type="PROSITE" id="PS50262">
    <property type="entry name" value="G_PROTEIN_RECEP_F1_2"/>
    <property type="match status" value="1"/>
</dbReference>
<feature type="region of interest" description="Disordered" evidence="11">
    <location>
        <begin position="54"/>
        <end position="94"/>
    </location>
</feature>
<accession>A0AAN9TQD3</accession>
<evidence type="ECO:0000256" key="11">
    <source>
        <dbReference type="SAM" id="MobiDB-lite"/>
    </source>
</evidence>
<feature type="transmembrane region" description="Helical" evidence="12">
    <location>
        <begin position="263"/>
        <end position="282"/>
    </location>
</feature>
<dbReference type="Gene3D" id="1.20.1070.10">
    <property type="entry name" value="Rhodopsin 7-helix transmembrane proteins"/>
    <property type="match status" value="1"/>
</dbReference>
<dbReference type="GO" id="GO:0001591">
    <property type="term" value="F:dopamine neurotransmitter receptor activity, coupled via Gi/Go"/>
    <property type="evidence" value="ECO:0007669"/>
    <property type="project" value="TreeGrafter"/>
</dbReference>
<sequence>MAASSTLGKFSSGALRIRVKKAKASRKPHTADLKPGIVIENVAQTRKLAETTLGTSALLPNSGGGSSYIEEGPTCTGSGSQDEDDDGDRSPGSDDCHVISNEKSADFILSTVVEESRTSTVQKMFQNGSHVAPKYHSRKVVTLGHGCRASENHDSGYGASNIEETALQGSPTEIDSKSVKIVDKECSKVGQTNGSMSNEVNIESASQKKCLSSTAKGLSEDEDFTGSKKERKASNATRFTIYKVNKASRKKREKSSAKKERKATKTLAIVLGVFLICWLPFFSCNITDAICSKMNYDCNPGITAFILTTWLGYINSVVNPIIYTIFNPEFRKAFKKIMHMET</sequence>
<evidence type="ECO:0000256" key="9">
    <source>
        <dbReference type="ARBA" id="ARBA00023170"/>
    </source>
</evidence>
<evidence type="ECO:0000256" key="4">
    <source>
        <dbReference type="ARBA" id="ARBA00022692"/>
    </source>
</evidence>
<dbReference type="Pfam" id="PF00001">
    <property type="entry name" value="7tm_1"/>
    <property type="match status" value="1"/>
</dbReference>
<gene>
    <name evidence="14" type="ORF">V9T40_003269</name>
</gene>
<organism evidence="14 15">
    <name type="scientific">Parthenolecanium corni</name>
    <dbReference type="NCBI Taxonomy" id="536013"/>
    <lineage>
        <taxon>Eukaryota</taxon>
        <taxon>Metazoa</taxon>
        <taxon>Ecdysozoa</taxon>
        <taxon>Arthropoda</taxon>
        <taxon>Hexapoda</taxon>
        <taxon>Insecta</taxon>
        <taxon>Pterygota</taxon>
        <taxon>Neoptera</taxon>
        <taxon>Paraneoptera</taxon>
        <taxon>Hemiptera</taxon>
        <taxon>Sternorrhyncha</taxon>
        <taxon>Coccoidea</taxon>
        <taxon>Coccidae</taxon>
        <taxon>Parthenolecanium</taxon>
    </lineage>
</organism>
<comment type="subcellular location">
    <subcellularLocation>
        <location evidence="1">Cell membrane</location>
        <topology evidence="1">Multi-pass membrane protein</topology>
    </subcellularLocation>
</comment>
<evidence type="ECO:0000256" key="3">
    <source>
        <dbReference type="ARBA" id="ARBA00022475"/>
    </source>
</evidence>
<dbReference type="GO" id="GO:0045202">
    <property type="term" value="C:synapse"/>
    <property type="evidence" value="ECO:0007669"/>
    <property type="project" value="GOC"/>
</dbReference>
<keyword evidence="7 12" id="KW-0472">Membrane</keyword>
<keyword evidence="5 12" id="KW-1133">Transmembrane helix</keyword>
<dbReference type="PANTHER" id="PTHR24248:SF125">
    <property type="entry name" value="DOPAMINE D2-LIKE RECEPTOR"/>
    <property type="match status" value="1"/>
</dbReference>
<evidence type="ECO:0000259" key="13">
    <source>
        <dbReference type="PROSITE" id="PS50262"/>
    </source>
</evidence>
<dbReference type="InterPro" id="IPR000276">
    <property type="entry name" value="GPCR_Rhodpsn"/>
</dbReference>
<keyword evidence="6" id="KW-0297">G-protein coupled receptor</keyword>
<evidence type="ECO:0000256" key="1">
    <source>
        <dbReference type="ARBA" id="ARBA00004651"/>
    </source>
</evidence>
<keyword evidence="15" id="KW-1185">Reference proteome</keyword>
<keyword evidence="8" id="KW-1015">Disulfide bond</keyword>
<dbReference type="PRINTS" id="PR00237">
    <property type="entry name" value="GPCRRHODOPSN"/>
</dbReference>
<dbReference type="EMBL" id="JBBCAQ010000006">
    <property type="protein sequence ID" value="KAK7603270.1"/>
    <property type="molecule type" value="Genomic_DNA"/>
</dbReference>
<proteinExistence type="inferred from homology"/>
<evidence type="ECO:0000256" key="5">
    <source>
        <dbReference type="ARBA" id="ARBA00022989"/>
    </source>
</evidence>
<dbReference type="SUPFAM" id="SSF81321">
    <property type="entry name" value="Family A G protein-coupled receptor-like"/>
    <property type="match status" value="1"/>
</dbReference>
<evidence type="ECO:0000256" key="8">
    <source>
        <dbReference type="ARBA" id="ARBA00023157"/>
    </source>
</evidence>
<keyword evidence="3" id="KW-1003">Cell membrane</keyword>
<evidence type="ECO:0000256" key="7">
    <source>
        <dbReference type="ARBA" id="ARBA00023136"/>
    </source>
</evidence>
<dbReference type="InterPro" id="IPR017452">
    <property type="entry name" value="GPCR_Rhodpsn_7TM"/>
</dbReference>
<evidence type="ECO:0000256" key="10">
    <source>
        <dbReference type="ARBA" id="ARBA00023224"/>
    </source>
</evidence>
<protein>
    <recommendedName>
        <fullName evidence="13">G-protein coupled receptors family 1 profile domain-containing protein</fullName>
    </recommendedName>
</protein>
<evidence type="ECO:0000256" key="12">
    <source>
        <dbReference type="SAM" id="Phobius"/>
    </source>
</evidence>